<dbReference type="EMBL" id="JAAXPJ010000027">
    <property type="protein sequence ID" value="NKZ15750.1"/>
    <property type="molecule type" value="Genomic_DNA"/>
</dbReference>
<comment type="caution">
    <text evidence="1">The sequence shown here is derived from an EMBL/GenBank/DDBJ whole genome shotgun (WGS) entry which is preliminary data.</text>
</comment>
<gene>
    <name evidence="1" type="ORF">HGA11_32770</name>
</gene>
<dbReference type="AlphaFoldDB" id="A0A7X6MVP6"/>
<organism evidence="1 2">
    <name type="scientific">Mycolicibacterium septicum DSM 44393</name>
    <dbReference type="NCBI Taxonomy" id="1341646"/>
    <lineage>
        <taxon>Bacteria</taxon>
        <taxon>Bacillati</taxon>
        <taxon>Actinomycetota</taxon>
        <taxon>Actinomycetes</taxon>
        <taxon>Mycobacteriales</taxon>
        <taxon>Mycobacteriaceae</taxon>
        <taxon>Mycolicibacterium</taxon>
    </lineage>
</organism>
<accession>A0A7X6MVP6</accession>
<name>A0A7X6MVP6_9MYCO</name>
<protein>
    <submittedName>
        <fullName evidence="1">DUF3800 domain-containing protein</fullName>
    </submittedName>
</protein>
<sequence>MLTAWADESGSRPDLDPGAYLLAAVLCEDDDIDGMRKTMEGLRIGEPKLHWHGSSDERRGELIQAVSDLPVTGFVVVHVDRDADDRRHRRKCMEFLLPHLAHMPCSTITFESRGQLDASDLATLQMLRSRRVVESTLRIEHAVGRFEPALWAADIVCGAVVQARTGNPDYLDALGGAVELHTI</sequence>
<evidence type="ECO:0000313" key="2">
    <source>
        <dbReference type="Proteomes" id="UP000518188"/>
    </source>
</evidence>
<evidence type="ECO:0000313" key="1">
    <source>
        <dbReference type="EMBL" id="NKZ15750.1"/>
    </source>
</evidence>
<dbReference type="Proteomes" id="UP000518188">
    <property type="component" value="Unassembled WGS sequence"/>
</dbReference>
<dbReference type="GeneID" id="98803055"/>
<reference evidence="1 2" key="1">
    <citation type="submission" date="2020-04" db="EMBL/GenBank/DDBJ databases">
        <title>MicrobeNet Type strains.</title>
        <authorList>
            <person name="Nicholson A.C."/>
        </authorList>
    </citation>
    <scope>NUCLEOTIDE SEQUENCE [LARGE SCALE GENOMIC DNA]</scope>
    <source>
        <strain evidence="1 2">ATCC 700731</strain>
    </source>
</reference>
<dbReference type="RefSeq" id="WP_044524924.1">
    <property type="nucleotide sequence ID" value="NZ_HG322955.1"/>
</dbReference>
<proteinExistence type="predicted"/>